<keyword evidence="1" id="KW-0472">Membrane</keyword>
<feature type="transmembrane region" description="Helical" evidence="1">
    <location>
        <begin position="12"/>
        <end position="36"/>
    </location>
</feature>
<dbReference type="EMBL" id="GBRH01217526">
    <property type="protein sequence ID" value="JAD80369.1"/>
    <property type="molecule type" value="Transcribed_RNA"/>
</dbReference>
<keyword evidence="1" id="KW-0812">Transmembrane</keyword>
<reference evidence="2" key="2">
    <citation type="journal article" date="2015" name="Data Brief">
        <title>Shoot transcriptome of the giant reed, Arundo donax.</title>
        <authorList>
            <person name="Barrero R.A."/>
            <person name="Guerrero F.D."/>
            <person name="Moolhuijzen P."/>
            <person name="Goolsby J.A."/>
            <person name="Tidwell J."/>
            <person name="Bellgard S.E."/>
            <person name="Bellgard M.I."/>
        </authorList>
    </citation>
    <scope>NUCLEOTIDE SEQUENCE</scope>
    <source>
        <tissue evidence="2">Shoot tissue taken approximately 20 cm above the soil surface</tissue>
    </source>
</reference>
<evidence type="ECO:0000256" key="1">
    <source>
        <dbReference type="SAM" id="Phobius"/>
    </source>
</evidence>
<sequence>MTDVLQIHPLLCLPLMCHLLLMHLRLMCLLLVSHLLQRILLLSFLTIVGRFDFQTGLLPALFFPSRSLTAQLFIIRNVSMRWQRRLLLLSALAHGILFPFLHMFVLLRASGFTGLRPDLMVLSSATRLVL</sequence>
<organism evidence="2">
    <name type="scientific">Arundo donax</name>
    <name type="common">Giant reed</name>
    <name type="synonym">Donax arundinaceus</name>
    <dbReference type="NCBI Taxonomy" id="35708"/>
    <lineage>
        <taxon>Eukaryota</taxon>
        <taxon>Viridiplantae</taxon>
        <taxon>Streptophyta</taxon>
        <taxon>Embryophyta</taxon>
        <taxon>Tracheophyta</taxon>
        <taxon>Spermatophyta</taxon>
        <taxon>Magnoliopsida</taxon>
        <taxon>Liliopsida</taxon>
        <taxon>Poales</taxon>
        <taxon>Poaceae</taxon>
        <taxon>PACMAD clade</taxon>
        <taxon>Arundinoideae</taxon>
        <taxon>Arundineae</taxon>
        <taxon>Arundo</taxon>
    </lineage>
</organism>
<feature type="transmembrane region" description="Helical" evidence="1">
    <location>
        <begin position="86"/>
        <end position="107"/>
    </location>
</feature>
<proteinExistence type="predicted"/>
<keyword evidence="1" id="KW-1133">Transmembrane helix</keyword>
<dbReference type="AlphaFoldDB" id="A0A0A9CVJ8"/>
<name>A0A0A9CVJ8_ARUDO</name>
<evidence type="ECO:0000313" key="2">
    <source>
        <dbReference type="EMBL" id="JAD80369.1"/>
    </source>
</evidence>
<reference evidence="2" key="1">
    <citation type="submission" date="2014-09" db="EMBL/GenBank/DDBJ databases">
        <authorList>
            <person name="Magalhaes I.L.F."/>
            <person name="Oliveira U."/>
            <person name="Santos F.R."/>
            <person name="Vidigal T.H.D.A."/>
            <person name="Brescovit A.D."/>
            <person name="Santos A.J."/>
        </authorList>
    </citation>
    <scope>NUCLEOTIDE SEQUENCE</scope>
    <source>
        <tissue evidence="2">Shoot tissue taken approximately 20 cm above the soil surface</tissue>
    </source>
</reference>
<accession>A0A0A9CVJ8</accession>
<protein>
    <submittedName>
        <fullName evidence="2">Uncharacterized protein</fullName>
    </submittedName>
</protein>